<proteinExistence type="predicted"/>
<geneLocation type="nucleomorph" evidence="1"/>
<sequence>MHKNIFAKFFVYVLKHKQKILKYVNCKFKSNNLSIISYTSNKLKIIILKEIFIIDLIKVLYYRIDNCRKKIFIKLSIFDINIK</sequence>
<reference evidence="1 2" key="1">
    <citation type="journal article" date="2014" name="BMC Genomics">
        <title>Nucleomorph and plastid genome sequences of the chlorarachniophyte Lotharella oceanica: convergent reductive evolution and frequent recombination in nucleomorph-bearing algae.</title>
        <authorList>
            <person name="Tanifuji G."/>
            <person name="Onodera N.T."/>
            <person name="Brown M.W."/>
            <person name="Curtis B.A."/>
            <person name="Roger A.J."/>
            <person name="Ka-Shu Wong G."/>
            <person name="Melkonian M."/>
            <person name="Archibald J.M."/>
        </authorList>
    </citation>
    <scope>NUCLEOTIDE SEQUENCE [LARGE SCALE GENOMIC DNA]</scope>
    <source>
        <strain evidence="1 2">CCMP622</strain>
    </source>
</reference>
<dbReference type="Proteomes" id="UP000243670">
    <property type="component" value="Nucleomorph 3"/>
</dbReference>
<dbReference type="EMBL" id="CP006629">
    <property type="protein sequence ID" value="AIB10019.1"/>
    <property type="molecule type" value="Genomic_DNA"/>
</dbReference>
<accession>A0A060DHM2</accession>
<keyword evidence="1" id="KW-0542">Nucleomorph</keyword>
<organism evidence="1 2">
    <name type="scientific">Lotharella oceanica</name>
    <dbReference type="NCBI Taxonomy" id="641309"/>
    <lineage>
        <taxon>Eukaryota</taxon>
        <taxon>Sar</taxon>
        <taxon>Rhizaria</taxon>
        <taxon>Cercozoa</taxon>
        <taxon>Chlorarachniophyceae</taxon>
        <taxon>Lotharella</taxon>
    </lineage>
</organism>
<gene>
    <name evidence="1" type="ORF">M951_chr3116</name>
</gene>
<dbReference type="AlphaFoldDB" id="A0A060DHM2"/>
<name>A0A060DHM2_9EUKA</name>
<evidence type="ECO:0000313" key="1">
    <source>
        <dbReference type="EMBL" id="AIB10019.1"/>
    </source>
</evidence>
<evidence type="ECO:0000313" key="2">
    <source>
        <dbReference type="Proteomes" id="UP000243670"/>
    </source>
</evidence>
<protein>
    <submittedName>
        <fullName evidence="1">Uncharacterized protein</fullName>
    </submittedName>
</protein>